<evidence type="ECO:0000259" key="11">
    <source>
        <dbReference type="PROSITE" id="PS50157"/>
    </source>
</evidence>
<dbReference type="InterPro" id="IPR051059">
    <property type="entry name" value="VerF-like"/>
</dbReference>
<dbReference type="PROSITE" id="PS50157">
    <property type="entry name" value="ZINC_FINGER_C2H2_2"/>
    <property type="match status" value="2"/>
</dbReference>
<evidence type="ECO:0000256" key="8">
    <source>
        <dbReference type="ARBA" id="ARBA00039490"/>
    </source>
</evidence>
<evidence type="ECO:0000313" key="13">
    <source>
        <dbReference type="Proteomes" id="UP000554235"/>
    </source>
</evidence>
<dbReference type="InterPro" id="IPR036236">
    <property type="entry name" value="Znf_C2H2_sf"/>
</dbReference>
<keyword evidence="4 9" id="KW-0863">Zinc-finger</keyword>
<proteinExistence type="inferred from homology"/>
<evidence type="ECO:0000256" key="2">
    <source>
        <dbReference type="ARBA" id="ARBA00022723"/>
    </source>
</evidence>
<dbReference type="InterPro" id="IPR013087">
    <property type="entry name" value="Znf_C2H2_type"/>
</dbReference>
<evidence type="ECO:0000313" key="12">
    <source>
        <dbReference type="EMBL" id="KAF4468034.1"/>
    </source>
</evidence>
<feature type="domain" description="C2H2-type" evidence="11">
    <location>
        <begin position="29"/>
        <end position="58"/>
    </location>
</feature>
<evidence type="ECO:0000256" key="5">
    <source>
        <dbReference type="ARBA" id="ARBA00022833"/>
    </source>
</evidence>
<organism evidence="12 13">
    <name type="scientific">Fusarium albosuccineum</name>
    <dbReference type="NCBI Taxonomy" id="1237068"/>
    <lineage>
        <taxon>Eukaryota</taxon>
        <taxon>Fungi</taxon>
        <taxon>Dikarya</taxon>
        <taxon>Ascomycota</taxon>
        <taxon>Pezizomycotina</taxon>
        <taxon>Sordariomycetes</taxon>
        <taxon>Hypocreomycetidae</taxon>
        <taxon>Hypocreales</taxon>
        <taxon>Nectriaceae</taxon>
        <taxon>Fusarium</taxon>
        <taxon>Fusarium decemcellulare species complex</taxon>
    </lineage>
</organism>
<feature type="compositionally biased region" description="Polar residues" evidence="10">
    <location>
        <begin position="243"/>
        <end position="260"/>
    </location>
</feature>
<dbReference type="Pfam" id="PF00096">
    <property type="entry name" value="zf-C2H2"/>
    <property type="match status" value="2"/>
</dbReference>
<dbReference type="GO" id="GO:0000981">
    <property type="term" value="F:DNA-binding transcription factor activity, RNA polymerase II-specific"/>
    <property type="evidence" value="ECO:0007669"/>
    <property type="project" value="InterPro"/>
</dbReference>
<evidence type="ECO:0000256" key="7">
    <source>
        <dbReference type="ARBA" id="ARBA00038089"/>
    </source>
</evidence>
<keyword evidence="6" id="KW-0539">Nucleus</keyword>
<evidence type="ECO:0000256" key="10">
    <source>
        <dbReference type="SAM" id="MobiDB-lite"/>
    </source>
</evidence>
<feature type="region of interest" description="Disordered" evidence="10">
    <location>
        <begin position="240"/>
        <end position="263"/>
    </location>
</feature>
<dbReference type="PANTHER" id="PTHR40626">
    <property type="entry name" value="MIP31509P"/>
    <property type="match status" value="1"/>
</dbReference>
<keyword evidence="2" id="KW-0479">Metal-binding</keyword>
<dbReference type="SMART" id="SM00355">
    <property type="entry name" value="ZnF_C2H2"/>
    <property type="match status" value="2"/>
</dbReference>
<dbReference type="FunFam" id="3.30.160.60:FF:000504">
    <property type="entry name" value="C2H2 transcription factor swi5"/>
    <property type="match status" value="1"/>
</dbReference>
<dbReference type="AlphaFoldDB" id="A0A8H4LHF2"/>
<protein>
    <recommendedName>
        <fullName evidence="8">pH-response transcription factor pacC/RIM101</fullName>
    </recommendedName>
</protein>
<dbReference type="PANTHER" id="PTHR40626:SF11">
    <property type="entry name" value="ZINC FINGER PROTEIN YPR022C"/>
    <property type="match status" value="1"/>
</dbReference>
<sequence>IEETKTDTGVTQEEITQYISGPDAADGKWTCLFDDCGKKFGRKENIKSHVQTHLNDRQYQCPTCKKCFVRQHDLKRHAKIHTGIKPYPCECGNSFARHDALTRHRQRGMCIGAFDGIVRKVVKRGRPPKKNRPDMETRMEKSARTRKKNMSVSSMSSFSGYSDSSAVNSPENDLMLDDMMDLRMDSQSQNLASVSTAPMAGISASTLNDFASSPSAVSAHSYVSPEAIMEGTPVNAASPAKSVASQYNTPPELSQSSSPPANRLFEVDPNTSINTDDLSTISGTSALMTSTTMAGTLPLGMSDQDDEMLLQFTNDDGLVQLDRDPGMLMMSKFDEEFDNVGMFTNNNDVFFGST</sequence>
<reference evidence="12 13" key="1">
    <citation type="submission" date="2020-01" db="EMBL/GenBank/DDBJ databases">
        <title>Identification and distribution of gene clusters putatively required for synthesis of sphingolipid metabolism inhibitors in phylogenetically diverse species of the filamentous fungus Fusarium.</title>
        <authorList>
            <person name="Kim H.-S."/>
            <person name="Busman M."/>
            <person name="Brown D.W."/>
            <person name="Divon H."/>
            <person name="Uhlig S."/>
            <person name="Proctor R.H."/>
        </authorList>
    </citation>
    <scope>NUCLEOTIDE SEQUENCE [LARGE SCALE GENOMIC DNA]</scope>
    <source>
        <strain evidence="12 13">NRRL 20459</strain>
    </source>
</reference>
<dbReference type="Gene3D" id="3.30.160.60">
    <property type="entry name" value="Classic Zinc Finger"/>
    <property type="match status" value="3"/>
</dbReference>
<feature type="compositionally biased region" description="Basic and acidic residues" evidence="10">
    <location>
        <begin position="131"/>
        <end position="143"/>
    </location>
</feature>
<dbReference type="OrthoDB" id="3437960at2759"/>
<dbReference type="Proteomes" id="UP000554235">
    <property type="component" value="Unassembled WGS sequence"/>
</dbReference>
<feature type="non-terminal residue" evidence="12">
    <location>
        <position position="354"/>
    </location>
</feature>
<evidence type="ECO:0000256" key="9">
    <source>
        <dbReference type="PROSITE-ProRule" id="PRU00042"/>
    </source>
</evidence>
<name>A0A8H4LHF2_9HYPO</name>
<comment type="caution">
    <text evidence="12">The sequence shown here is derived from an EMBL/GenBank/DDBJ whole genome shotgun (WGS) entry which is preliminary data.</text>
</comment>
<feature type="compositionally biased region" description="Low complexity" evidence="10">
    <location>
        <begin position="151"/>
        <end position="165"/>
    </location>
</feature>
<dbReference type="FunFam" id="3.30.160.60:FF:000340">
    <property type="entry name" value="zinc finger protein 473 isoform X1"/>
    <property type="match status" value="1"/>
</dbReference>
<dbReference type="GO" id="GO:0000978">
    <property type="term" value="F:RNA polymerase II cis-regulatory region sequence-specific DNA binding"/>
    <property type="evidence" value="ECO:0007669"/>
    <property type="project" value="InterPro"/>
</dbReference>
<dbReference type="GO" id="GO:0005634">
    <property type="term" value="C:nucleus"/>
    <property type="evidence" value="ECO:0007669"/>
    <property type="project" value="UniProtKB-SubCell"/>
</dbReference>
<dbReference type="PROSITE" id="PS00028">
    <property type="entry name" value="ZINC_FINGER_C2H2_1"/>
    <property type="match status" value="2"/>
</dbReference>
<evidence type="ECO:0000256" key="3">
    <source>
        <dbReference type="ARBA" id="ARBA00022737"/>
    </source>
</evidence>
<gene>
    <name evidence="12" type="ORF">FALBO_5089</name>
</gene>
<evidence type="ECO:0000256" key="4">
    <source>
        <dbReference type="ARBA" id="ARBA00022771"/>
    </source>
</evidence>
<keyword evidence="5" id="KW-0862">Zinc</keyword>
<feature type="region of interest" description="Disordered" evidence="10">
    <location>
        <begin position="124"/>
        <end position="171"/>
    </location>
</feature>
<evidence type="ECO:0000256" key="1">
    <source>
        <dbReference type="ARBA" id="ARBA00004123"/>
    </source>
</evidence>
<evidence type="ECO:0000256" key="6">
    <source>
        <dbReference type="ARBA" id="ARBA00023242"/>
    </source>
</evidence>
<accession>A0A8H4LHF2</accession>
<dbReference type="EMBL" id="JAADYS010000665">
    <property type="protein sequence ID" value="KAF4468034.1"/>
    <property type="molecule type" value="Genomic_DNA"/>
</dbReference>
<comment type="similarity">
    <text evidence="7">Belongs to the pacC/RIM101 family.</text>
</comment>
<dbReference type="GO" id="GO:0000785">
    <property type="term" value="C:chromatin"/>
    <property type="evidence" value="ECO:0007669"/>
    <property type="project" value="TreeGrafter"/>
</dbReference>
<comment type="subcellular location">
    <subcellularLocation>
        <location evidence="1">Nucleus</location>
    </subcellularLocation>
</comment>
<dbReference type="GO" id="GO:0008270">
    <property type="term" value="F:zinc ion binding"/>
    <property type="evidence" value="ECO:0007669"/>
    <property type="project" value="UniProtKB-KW"/>
</dbReference>
<keyword evidence="13" id="KW-1185">Reference proteome</keyword>
<feature type="domain" description="C2H2-type" evidence="11">
    <location>
        <begin position="59"/>
        <end position="86"/>
    </location>
</feature>
<dbReference type="SUPFAM" id="SSF57667">
    <property type="entry name" value="beta-beta-alpha zinc fingers"/>
    <property type="match status" value="2"/>
</dbReference>
<keyword evidence="3" id="KW-0677">Repeat</keyword>
<feature type="non-terminal residue" evidence="12">
    <location>
        <position position="1"/>
    </location>
</feature>